<name>A0A174ENW3_9CLOT</name>
<dbReference type="RefSeq" id="WP_055265178.1">
    <property type="nucleotide sequence ID" value="NZ_CABIXQ010000008.1"/>
</dbReference>
<evidence type="ECO:0000313" key="1">
    <source>
        <dbReference type="EMBL" id="CUO38179.1"/>
    </source>
</evidence>
<dbReference type="Pfam" id="PF12646">
    <property type="entry name" value="DUF3783"/>
    <property type="match status" value="1"/>
</dbReference>
<organism evidence="1 2">
    <name type="scientific">Clostridium disporicum</name>
    <dbReference type="NCBI Taxonomy" id="84024"/>
    <lineage>
        <taxon>Bacteria</taxon>
        <taxon>Bacillati</taxon>
        <taxon>Bacillota</taxon>
        <taxon>Clostridia</taxon>
        <taxon>Eubacteriales</taxon>
        <taxon>Clostridiaceae</taxon>
        <taxon>Clostridium</taxon>
    </lineage>
</organism>
<dbReference type="InterPro" id="IPR016621">
    <property type="entry name" value="UCP014543"/>
</dbReference>
<evidence type="ECO:0000313" key="2">
    <source>
        <dbReference type="Proteomes" id="UP000095594"/>
    </source>
</evidence>
<dbReference type="OrthoDB" id="2053609at2"/>
<dbReference type="AlphaFoldDB" id="A0A174ENW3"/>
<dbReference type="PIRSF" id="PIRSF014543">
    <property type="entry name" value="UCP014543"/>
    <property type="match status" value="1"/>
</dbReference>
<dbReference type="EMBL" id="CYZX01000008">
    <property type="protein sequence ID" value="CUO38179.1"/>
    <property type="molecule type" value="Genomic_DNA"/>
</dbReference>
<protein>
    <submittedName>
        <fullName evidence="1">Domain of uncharacterized function (DUF3783)</fullName>
    </submittedName>
</protein>
<accession>A0A174ENW3</accession>
<reference evidence="1 2" key="1">
    <citation type="submission" date="2015-09" db="EMBL/GenBank/DDBJ databases">
        <authorList>
            <consortium name="Pathogen Informatics"/>
        </authorList>
    </citation>
    <scope>NUCLEOTIDE SEQUENCE [LARGE SCALE GENOMIC DNA]</scope>
    <source>
        <strain evidence="1 2">2789STDY5834856</strain>
    </source>
</reference>
<dbReference type="Proteomes" id="UP000095594">
    <property type="component" value="Unassembled WGS sequence"/>
</dbReference>
<gene>
    <name evidence="1" type="ORF">ERS852471_01472</name>
</gene>
<sequence length="120" mass="14183">MLDNNKCILAYGLTNDELEWLNEFNYKVINVLPDMCEMTLKEVLDGLRFEIINNNPIKEKAIIYNNFPESELREAIALTRTKIKGGVLAMVTPNSINWTFNYLINHLIEEREWHLRNRKE</sequence>
<proteinExistence type="predicted"/>